<evidence type="ECO:0000313" key="2">
    <source>
        <dbReference type="Proteomes" id="UP000823982"/>
    </source>
</evidence>
<dbReference type="EMBL" id="DVIR01000045">
    <property type="protein sequence ID" value="HIS24735.1"/>
    <property type="molecule type" value="Genomic_DNA"/>
</dbReference>
<comment type="caution">
    <text evidence="1">The sequence shown here is derived from an EMBL/GenBank/DDBJ whole genome shotgun (WGS) entry which is preliminary data.</text>
</comment>
<accession>A0A9D1JIH5</accession>
<dbReference type="Proteomes" id="UP000823982">
    <property type="component" value="Unassembled WGS sequence"/>
</dbReference>
<proteinExistence type="predicted"/>
<evidence type="ECO:0000313" key="1">
    <source>
        <dbReference type="EMBL" id="HIS24735.1"/>
    </source>
</evidence>
<sequence>MEFKMNAVIHLGNNYNNALRSFQHKRMEFLEQEIRALDSETLWLLLRQLCKNGRTLESVTGLAV</sequence>
<gene>
    <name evidence="1" type="ORF">IAD01_04950</name>
</gene>
<protein>
    <submittedName>
        <fullName evidence="1">Uncharacterized protein</fullName>
    </submittedName>
</protein>
<name>A0A9D1JIH5_9FIRM</name>
<reference evidence="1" key="2">
    <citation type="journal article" date="2021" name="PeerJ">
        <title>Extensive microbial diversity within the chicken gut microbiome revealed by metagenomics and culture.</title>
        <authorList>
            <person name="Gilroy R."/>
            <person name="Ravi A."/>
            <person name="Getino M."/>
            <person name="Pursley I."/>
            <person name="Horton D.L."/>
            <person name="Alikhan N.F."/>
            <person name="Baker D."/>
            <person name="Gharbi K."/>
            <person name="Hall N."/>
            <person name="Watson M."/>
            <person name="Adriaenssens E.M."/>
            <person name="Foster-Nyarko E."/>
            <person name="Jarju S."/>
            <person name="Secka A."/>
            <person name="Antonio M."/>
            <person name="Oren A."/>
            <person name="Chaudhuri R.R."/>
            <person name="La Ragione R."/>
            <person name="Hildebrand F."/>
            <person name="Pallen M.J."/>
        </authorList>
    </citation>
    <scope>NUCLEOTIDE SEQUENCE</scope>
    <source>
        <strain evidence="1">CHK157-1446</strain>
    </source>
</reference>
<organism evidence="1 2">
    <name type="scientific">Candidatus Faeciplasma gallinarum</name>
    <dbReference type="NCBI Taxonomy" id="2840799"/>
    <lineage>
        <taxon>Bacteria</taxon>
        <taxon>Bacillati</taxon>
        <taxon>Bacillota</taxon>
        <taxon>Clostridia</taxon>
        <taxon>Eubacteriales</taxon>
        <taxon>Oscillospiraceae</taxon>
        <taxon>Oscillospiraceae incertae sedis</taxon>
        <taxon>Candidatus Faeciplasma</taxon>
    </lineage>
</organism>
<reference evidence="1" key="1">
    <citation type="submission" date="2020-10" db="EMBL/GenBank/DDBJ databases">
        <authorList>
            <person name="Gilroy R."/>
        </authorList>
    </citation>
    <scope>NUCLEOTIDE SEQUENCE</scope>
    <source>
        <strain evidence="1">CHK157-1446</strain>
    </source>
</reference>
<dbReference type="AlphaFoldDB" id="A0A9D1JIH5"/>